<dbReference type="GO" id="GO:0016887">
    <property type="term" value="F:ATP hydrolysis activity"/>
    <property type="evidence" value="ECO:0007669"/>
    <property type="project" value="InterPro"/>
</dbReference>
<keyword evidence="5" id="KW-0547">Nucleotide-binding</keyword>
<dbReference type="InterPro" id="IPR027417">
    <property type="entry name" value="P-loop_NTPase"/>
</dbReference>
<reference evidence="9" key="1">
    <citation type="submission" date="2016-09" db="EMBL/GenBank/DDBJ databases">
        <authorList>
            <person name="Capua I."/>
            <person name="De Benedictis P."/>
            <person name="Joannis T."/>
            <person name="Lombin L.H."/>
            <person name="Cattoli G."/>
        </authorList>
    </citation>
    <scope>NUCLEOTIDE SEQUENCE</scope>
    <source>
        <strain evidence="9">B9</strain>
    </source>
</reference>
<name>A0A1K0IY06_CUPNE</name>
<keyword evidence="7" id="KW-0029">Amino-acid transport</keyword>
<keyword evidence="2" id="KW-0813">Transport</keyword>
<evidence type="ECO:0000256" key="3">
    <source>
        <dbReference type="ARBA" id="ARBA00022475"/>
    </source>
</evidence>
<dbReference type="EMBL" id="FMSH01000364">
    <property type="protein sequence ID" value="SCU83941.1"/>
    <property type="molecule type" value="Genomic_DNA"/>
</dbReference>
<accession>A0A1K0IY06</accession>
<dbReference type="CDD" id="cd03224">
    <property type="entry name" value="ABC_TM1139_LivF_branched"/>
    <property type="match status" value="1"/>
</dbReference>
<keyword evidence="9" id="KW-0378">Hydrolase</keyword>
<dbReference type="PANTHER" id="PTHR43820">
    <property type="entry name" value="HIGH-AFFINITY BRANCHED-CHAIN AMINO ACID TRANSPORT ATP-BINDING PROTEIN LIVF"/>
    <property type="match status" value="1"/>
</dbReference>
<dbReference type="RefSeq" id="WP_340527625.1">
    <property type="nucleotide sequence ID" value="NZ_FMSH01000364.1"/>
</dbReference>
<evidence type="ECO:0000256" key="6">
    <source>
        <dbReference type="ARBA" id="ARBA00022840"/>
    </source>
</evidence>
<dbReference type="PANTHER" id="PTHR43820:SF4">
    <property type="entry name" value="HIGH-AFFINITY BRANCHED-CHAIN AMINO ACID TRANSPORT ATP-BINDING PROTEIN LIVF"/>
    <property type="match status" value="1"/>
</dbReference>
<dbReference type="EC" id="3.6.3.22" evidence="9"/>
<dbReference type="PROSITE" id="PS00211">
    <property type="entry name" value="ABC_TRANSPORTER_1"/>
    <property type="match status" value="1"/>
</dbReference>
<evidence type="ECO:0000313" key="9">
    <source>
        <dbReference type="EMBL" id="SCU83941.1"/>
    </source>
</evidence>
<dbReference type="GO" id="GO:0015807">
    <property type="term" value="P:L-amino acid transport"/>
    <property type="evidence" value="ECO:0007669"/>
    <property type="project" value="TreeGrafter"/>
</dbReference>
<keyword evidence="6" id="KW-0067">ATP-binding</keyword>
<evidence type="ECO:0000256" key="7">
    <source>
        <dbReference type="ARBA" id="ARBA00022970"/>
    </source>
</evidence>
<dbReference type="AlphaFoldDB" id="A0A1K0IY06"/>
<keyword evidence="4" id="KW-0472">Membrane</keyword>
<feature type="domain" description="ABC transporter" evidence="8">
    <location>
        <begin position="2"/>
        <end position="236"/>
    </location>
</feature>
<protein>
    <submittedName>
        <fullName evidence="9">ABC-type transporter, ATPase component: HAAT family</fullName>
        <ecNumber evidence="9">3.6.3.22</ecNumber>
    </submittedName>
</protein>
<proteinExistence type="inferred from homology"/>
<evidence type="ECO:0000256" key="4">
    <source>
        <dbReference type="ARBA" id="ARBA00022519"/>
    </source>
</evidence>
<evidence type="ECO:0000256" key="5">
    <source>
        <dbReference type="ARBA" id="ARBA00022741"/>
    </source>
</evidence>
<dbReference type="InterPro" id="IPR017871">
    <property type="entry name" value="ABC_transporter-like_CS"/>
</dbReference>
<dbReference type="InterPro" id="IPR003439">
    <property type="entry name" value="ABC_transporter-like_ATP-bd"/>
</dbReference>
<dbReference type="SUPFAM" id="SSF52540">
    <property type="entry name" value="P-loop containing nucleoside triphosphate hydrolases"/>
    <property type="match status" value="1"/>
</dbReference>
<keyword evidence="4" id="KW-0997">Cell inner membrane</keyword>
<dbReference type="InterPro" id="IPR052156">
    <property type="entry name" value="BCAA_Transport_ATP-bd_LivF"/>
</dbReference>
<dbReference type="Gene3D" id="3.40.50.300">
    <property type="entry name" value="P-loop containing nucleotide triphosphate hydrolases"/>
    <property type="match status" value="1"/>
</dbReference>
<evidence type="ECO:0000259" key="8">
    <source>
        <dbReference type="PROSITE" id="PS50893"/>
    </source>
</evidence>
<dbReference type="InterPro" id="IPR003593">
    <property type="entry name" value="AAA+_ATPase"/>
</dbReference>
<dbReference type="SMART" id="SM00382">
    <property type="entry name" value="AAA"/>
    <property type="match status" value="1"/>
</dbReference>
<sequence>MLNVKGLRAGYGAVPVLHDVDMTVAPGEAVAVVGANGAGKTALVRTLAGLIRPMAGSIVKDGAEIGYVPGHRRFKHGIGVVLENRNLFAELSVRDNLRLAEQAGKRARGGALRYTYDDVCDLFALLRERADSAVGLLSGGQQQMVAIARALLLQPDLLIMDELTTGLAPRIVKEILAVLNQLRARGLSILLVEQSVAIAAEMTDRAYVLSVGRVIHEVRRGEWQALLNDKTLVKAYLHG</sequence>
<gene>
    <name evidence="9" type="ORF">CNECB9_4260039</name>
</gene>
<dbReference type="GO" id="GO:0005524">
    <property type="term" value="F:ATP binding"/>
    <property type="evidence" value="ECO:0007669"/>
    <property type="project" value="UniProtKB-KW"/>
</dbReference>
<comment type="similarity">
    <text evidence="1">Belongs to the ABC transporter superfamily.</text>
</comment>
<dbReference type="PROSITE" id="PS50893">
    <property type="entry name" value="ABC_TRANSPORTER_2"/>
    <property type="match status" value="1"/>
</dbReference>
<keyword evidence="3" id="KW-1003">Cell membrane</keyword>
<evidence type="ECO:0000256" key="1">
    <source>
        <dbReference type="ARBA" id="ARBA00005417"/>
    </source>
</evidence>
<dbReference type="Pfam" id="PF00005">
    <property type="entry name" value="ABC_tran"/>
    <property type="match status" value="1"/>
</dbReference>
<dbReference type="GO" id="GO:0015658">
    <property type="term" value="F:branched-chain amino acid transmembrane transporter activity"/>
    <property type="evidence" value="ECO:0007669"/>
    <property type="project" value="TreeGrafter"/>
</dbReference>
<evidence type="ECO:0000256" key="2">
    <source>
        <dbReference type="ARBA" id="ARBA00022448"/>
    </source>
</evidence>
<organism evidence="9">
    <name type="scientific">Cupriavidus necator</name>
    <name type="common">Alcaligenes eutrophus</name>
    <name type="synonym">Ralstonia eutropha</name>
    <dbReference type="NCBI Taxonomy" id="106590"/>
    <lineage>
        <taxon>Bacteria</taxon>
        <taxon>Pseudomonadati</taxon>
        <taxon>Pseudomonadota</taxon>
        <taxon>Betaproteobacteria</taxon>
        <taxon>Burkholderiales</taxon>
        <taxon>Burkholderiaceae</taxon>
        <taxon>Cupriavidus</taxon>
    </lineage>
</organism>